<evidence type="ECO:0000256" key="1">
    <source>
        <dbReference type="ARBA" id="ARBA00002868"/>
    </source>
</evidence>
<dbReference type="FunCoup" id="A0A6N7EY28">
    <property type="interactions" value="113"/>
</dbReference>
<dbReference type="PANTHER" id="PTHR38099:SF1">
    <property type="entry name" value="LARGE RIBOSOMAL RNA SUBUNIT ACCUMULATION PROTEIN YCED"/>
    <property type="match status" value="1"/>
</dbReference>
<evidence type="ECO:0000313" key="6">
    <source>
        <dbReference type="EMBL" id="MPV86853.1"/>
    </source>
</evidence>
<evidence type="ECO:0000256" key="2">
    <source>
        <dbReference type="ARBA" id="ARBA00010740"/>
    </source>
</evidence>
<evidence type="ECO:0000256" key="5">
    <source>
        <dbReference type="ARBA" id="ARBA00031841"/>
    </source>
</evidence>
<comment type="function">
    <text evidence="1">Plays a role in synthesis, processing and/or stability of 23S rRNA.</text>
</comment>
<dbReference type="EMBL" id="WHNW01000012">
    <property type="protein sequence ID" value="MPV86853.1"/>
    <property type="molecule type" value="Genomic_DNA"/>
</dbReference>
<dbReference type="InterPro" id="IPR039255">
    <property type="entry name" value="YceD_bac"/>
</dbReference>
<evidence type="ECO:0000256" key="3">
    <source>
        <dbReference type="ARBA" id="ARBA00015716"/>
    </source>
</evidence>
<reference evidence="6 7" key="1">
    <citation type="submission" date="2019-10" db="EMBL/GenBank/DDBJ databases">
        <title>Cardiobacteriales fam. a chemoheterotrophic member of the order Cardiobacteriales, and proposal of Cardiobacteriales fam. nov.</title>
        <authorList>
            <person name="Wang C."/>
        </authorList>
    </citation>
    <scope>NUCLEOTIDE SEQUENCE [LARGE SCALE GENOMIC DNA]</scope>
    <source>
        <strain evidence="6 7">ML27</strain>
    </source>
</reference>
<dbReference type="GO" id="GO:0005829">
    <property type="term" value="C:cytosol"/>
    <property type="evidence" value="ECO:0007669"/>
    <property type="project" value="TreeGrafter"/>
</dbReference>
<keyword evidence="4" id="KW-0690">Ribosome biogenesis</keyword>
<comment type="similarity">
    <text evidence="2">Belongs to the DUF177 domain family.</text>
</comment>
<evidence type="ECO:0000313" key="7">
    <source>
        <dbReference type="Proteomes" id="UP000471298"/>
    </source>
</evidence>
<dbReference type="GO" id="GO:0042254">
    <property type="term" value="P:ribosome biogenesis"/>
    <property type="evidence" value="ECO:0007669"/>
    <property type="project" value="UniProtKB-KW"/>
</dbReference>
<proteinExistence type="inferred from homology"/>
<comment type="caution">
    <text evidence="6">The sequence shown here is derived from an EMBL/GenBank/DDBJ whole genome shotgun (WGS) entry which is preliminary data.</text>
</comment>
<gene>
    <name evidence="6" type="ORF">GCU85_08960</name>
</gene>
<dbReference type="InParanoid" id="A0A6N7EY28"/>
<accession>A0A6N7EY28</accession>
<dbReference type="Proteomes" id="UP000471298">
    <property type="component" value="Unassembled WGS sequence"/>
</dbReference>
<dbReference type="Pfam" id="PF02620">
    <property type="entry name" value="YceD"/>
    <property type="match status" value="1"/>
</dbReference>
<sequence length="163" mass="18242">MLALMSDMLPLIIDPWALYRHGSTIVGKLPLAEMPYLLASQNRDSGEAAVSLSVVQRDDGEVVITGQASIDVVLDCQRCLEPMTLTLAVDLHLVLLKHEKRLETIEEDAVVCQDMLELAPLIEQEFILVLPIVAKHENCELAYQNIKLNKRENPFANLKDLLN</sequence>
<keyword evidence="7" id="KW-1185">Reference proteome</keyword>
<name>A0A6N7EY28_9GAMM</name>
<dbReference type="AlphaFoldDB" id="A0A6N7EY28"/>
<protein>
    <recommendedName>
        <fullName evidence="3">Large ribosomal RNA subunit accumulation protein YceD</fullName>
    </recommendedName>
    <alternativeName>
        <fullName evidence="5">23S rRNA accumulation protein YceD</fullName>
    </alternativeName>
</protein>
<organism evidence="6 7">
    <name type="scientific">Ostreibacterium oceani</name>
    <dbReference type="NCBI Taxonomy" id="2654998"/>
    <lineage>
        <taxon>Bacteria</taxon>
        <taxon>Pseudomonadati</taxon>
        <taxon>Pseudomonadota</taxon>
        <taxon>Gammaproteobacteria</taxon>
        <taxon>Cardiobacteriales</taxon>
        <taxon>Ostreibacteriaceae</taxon>
        <taxon>Ostreibacterium</taxon>
    </lineage>
</organism>
<dbReference type="PANTHER" id="PTHR38099">
    <property type="entry name" value="LARGE RIBOSOMAL RNA SUBUNIT ACCUMULATION PROTEIN YCED"/>
    <property type="match status" value="1"/>
</dbReference>
<dbReference type="InterPro" id="IPR003772">
    <property type="entry name" value="YceD"/>
</dbReference>
<evidence type="ECO:0000256" key="4">
    <source>
        <dbReference type="ARBA" id="ARBA00022517"/>
    </source>
</evidence>